<keyword evidence="2" id="KW-0472">Membrane</keyword>
<dbReference type="Gene3D" id="3.40.50.2000">
    <property type="entry name" value="Glycogen Phosphorylase B"/>
    <property type="match status" value="1"/>
</dbReference>
<keyword evidence="2" id="KW-0812">Transmembrane</keyword>
<dbReference type="CDD" id="cd03801">
    <property type="entry name" value="GT4_PimA-like"/>
    <property type="match status" value="1"/>
</dbReference>
<evidence type="ECO:0000313" key="5">
    <source>
        <dbReference type="Proteomes" id="UP001159405"/>
    </source>
</evidence>
<comment type="caution">
    <text evidence="4">The sequence shown here is derived from an EMBL/GenBank/DDBJ whole genome shotgun (WGS) entry which is preliminary data.</text>
</comment>
<feature type="transmembrane region" description="Helical" evidence="2">
    <location>
        <begin position="934"/>
        <end position="954"/>
    </location>
</feature>
<sequence>MASTSNHSQEAEQAGGFNKVQVTILASEWGSSKGGLSTISRELAIQLAKFPEVEITVFLLRCSEEDKNQALLSNVKIVEAKRHPGFDELDWLSFPPEHLQIDVIVGHGVKLGRQAQIIKKSKKCKWVQVVHTDPEELGMFKCYSKAISKGEEKHRIEVELCEMADLVVGIGPKLSEEFRSYLGSCRKDQNVVDFTPGLFYEFTSVEKCSEERKQCNILVFGRGDKEDFELKGFDIAARAVASLPGTRLVFVGAPDGKHEEIAQKLTGCGVPAKRLRVRGFMKSREDLKRLFLEVDLVLVPSRAEGFGLTGLEALSAGLPVLVSQNSGFGEALSKVPFGSSFVIDSEDPEVWATVIKKVWSKDRNGRLGEAKILRTCYEREYNWAKQSRDLLDKMISLIHGNPDINNSLQERFARANFKDSKMSLQGAGSVKEENLEPLKLDDQHEVLEGLTNVKAERQNSSFHEISYEIANCKADISFFAGRHHTDTRQWLFEDFDKWFSDPGDSRAYILLGDAGVGKSVIAGALAQRMMKTELLGAAYFCRHNDGTRNDLRNVLGTIACQLCDCNSEYRSRMGGEDGVKIFLANSNLGVRELCTKLLEEPLSKCNPFQQRKLVVIDGLDETEYKSRKDFIFLIKERFPRLPEWLLFFITSRPEDMLQSRLEKYNPCVRICAGDSEQRRFYQRHEQDIQRFLEYSVDFSRCSLSAEDITKECNGLFLYAVYFAKELNRLLNSGKTGNSSDLFPRDIADIGDFFQTNLQRVYDKVGRDLYSKLLGCVITVPSPLPVSFVSFFLDREMSDRDEQEIIDAFSQFFVMQKTIAFVHKLIPAWLTNKRKAKRLYVDKKGAVQYLIRLFKEILSAVVNKNERKLQPIESELQAFFCGCAVQFLCQHGEKDSRLLAINCLMSFSFLEVRIRNGGFDIYSLRKDFGIAARCLAGDVFPLVCFYIVLGVGYYLKVRFGTTAEINHSSSLRRIGFFDFLGNWTGGV</sequence>
<evidence type="ECO:0000313" key="4">
    <source>
        <dbReference type="EMBL" id="CAH3153865.1"/>
    </source>
</evidence>
<reference evidence="4 5" key="1">
    <citation type="submission" date="2022-05" db="EMBL/GenBank/DDBJ databases">
        <authorList>
            <consortium name="Genoscope - CEA"/>
            <person name="William W."/>
        </authorList>
    </citation>
    <scope>NUCLEOTIDE SEQUENCE [LARGE SCALE GENOMIC DNA]</scope>
</reference>
<dbReference type="InterPro" id="IPR007111">
    <property type="entry name" value="NACHT_NTPase"/>
</dbReference>
<dbReference type="EMBL" id="CALNXK010000097">
    <property type="protein sequence ID" value="CAH3153865.1"/>
    <property type="molecule type" value="Genomic_DNA"/>
</dbReference>
<dbReference type="PANTHER" id="PTHR10039:SF17">
    <property type="entry name" value="FUNGAL STAND N-TERMINAL GOODBYE DOMAIN-CONTAINING PROTEIN-RELATED"/>
    <property type="match status" value="1"/>
</dbReference>
<feature type="domain" description="NACHT" evidence="3">
    <location>
        <begin position="506"/>
        <end position="653"/>
    </location>
</feature>
<dbReference type="Pfam" id="PF20706">
    <property type="entry name" value="GT4-conflict"/>
    <property type="match status" value="1"/>
</dbReference>
<evidence type="ECO:0000256" key="2">
    <source>
        <dbReference type="SAM" id="Phobius"/>
    </source>
</evidence>
<organism evidence="4 5">
    <name type="scientific">Porites lobata</name>
    <dbReference type="NCBI Taxonomy" id="104759"/>
    <lineage>
        <taxon>Eukaryota</taxon>
        <taxon>Metazoa</taxon>
        <taxon>Cnidaria</taxon>
        <taxon>Anthozoa</taxon>
        <taxon>Hexacorallia</taxon>
        <taxon>Scleractinia</taxon>
        <taxon>Fungiina</taxon>
        <taxon>Poritidae</taxon>
        <taxon>Porites</taxon>
    </lineage>
</organism>
<dbReference type="Proteomes" id="UP001159405">
    <property type="component" value="Unassembled WGS sequence"/>
</dbReference>
<accession>A0ABN8PZ34</accession>
<proteinExistence type="predicted"/>
<keyword evidence="5" id="KW-1185">Reference proteome</keyword>
<dbReference type="Pfam" id="PF24883">
    <property type="entry name" value="NPHP3_N"/>
    <property type="match status" value="1"/>
</dbReference>
<dbReference type="SUPFAM" id="SSF53756">
    <property type="entry name" value="UDP-Glycosyltransferase/glycogen phosphorylase"/>
    <property type="match status" value="1"/>
</dbReference>
<dbReference type="PANTHER" id="PTHR10039">
    <property type="entry name" value="AMELOGENIN"/>
    <property type="match status" value="1"/>
</dbReference>
<keyword evidence="1" id="KW-0677">Repeat</keyword>
<dbReference type="PROSITE" id="PS50837">
    <property type="entry name" value="NACHT"/>
    <property type="match status" value="1"/>
</dbReference>
<dbReference type="Gene3D" id="3.40.50.300">
    <property type="entry name" value="P-loop containing nucleotide triphosphate hydrolases"/>
    <property type="match status" value="1"/>
</dbReference>
<evidence type="ECO:0000256" key="1">
    <source>
        <dbReference type="ARBA" id="ARBA00022737"/>
    </source>
</evidence>
<gene>
    <name evidence="4" type="ORF">PLOB_00049767</name>
</gene>
<protein>
    <recommendedName>
        <fullName evidence="3">NACHT domain-containing protein</fullName>
    </recommendedName>
</protein>
<dbReference type="SUPFAM" id="SSF52540">
    <property type="entry name" value="P-loop containing nucleoside triphosphate hydrolases"/>
    <property type="match status" value="1"/>
</dbReference>
<evidence type="ECO:0000259" key="3">
    <source>
        <dbReference type="PROSITE" id="PS50837"/>
    </source>
</evidence>
<dbReference type="InterPro" id="IPR027417">
    <property type="entry name" value="P-loop_NTPase"/>
</dbReference>
<keyword evidence="2" id="KW-1133">Transmembrane helix</keyword>
<dbReference type="InterPro" id="IPR056884">
    <property type="entry name" value="NPHP3-like_N"/>
</dbReference>
<name>A0ABN8PZ34_9CNID</name>